<gene>
    <name evidence="2" type="ORF">CRYO30217_02486</name>
</gene>
<dbReference type="SUPFAM" id="SSF55486">
    <property type="entry name" value="Metalloproteases ('zincins'), catalytic domain"/>
    <property type="match status" value="1"/>
</dbReference>
<sequence length="1027" mass="118586">MKNYILIYLMLLATGIFGQTEYFQQEVNTHIEVKLDDRDHFLYAHEKIEYINNSPDVLDKIIIHVWPNAYKGNYTAMANQLDEDGEVDFHFADASDRGYIDSLAFTFDGQSILYTYYDGNRDILEFKLRKSLNPGDTMIIETPFRVKIPQGIYSRLGHIGESYQITQWFPKPAVYDKSGWHPLPYLSQGEFYSEYGSYDVKITLPKNYVVGATGDLVGGESELEFLNQKVMETEQMIKDKSVPRNKLGYPIVKEIPSDTSFKTLHFHQENVHDFAWFADKRYHVLKGEVQLPHSGRKVTTWAMFTNNEFDLWKNSIEYLNDATYYYSLWAGDYPYNHVTAVDGSISAGGGMEYPNVTVIGESYSPLGLEQVIVHEVGHNWFYGILGSNERVNAWMDEGLNTFMENRYTETKYPDSKMDFGVPPNLLRIMGLDDFGPRGIYDLGYIYNARRNYDQPIQTPSQQFTPTNYGAIVYGKTGIGFDYLLAYLGDTLYDKCMHAYFDQWKFKHPEPNDVRKVFEETSGKDLSWLFEDYIKTTEKIDYGMSSIKVDGDSVRITVKNKGGIPTPISITGMDEGIPTATLWFDGFEGKETFAMPYERENMYLLDLNKDMPTVFRKDDEIAVKGVFKTLDPIVFKFLGGYEQSDENQIYFAPIMGWNAQDRYMLGMSLYNMSVPEKRVEWMFSPMYAFKTNTLTGIADVKWNNNFNNGPIRKLILGYNFKTFSSETTIPAYDQGLANLADQIELDVPKYENWLRNEVNVNMELRTKLRNARHNILLRGIMIHENISLLENDITQAFDVSYVIKNKQVLKPASIKLNFIGLNSEQFGTFSGLSLEAKVRKNYNVDLKGFEFRFFGGYTISREPIHFTSRYNWSLTGQRGLTDYLFDHTLLGRYQSYPNMVTQQNTETHGNFKTNSRSSFGSTDQWVAAINFKVEAPFRFPLGVFADGGVYPLTTVSQQGVTESIDFLYDAGIYFPIVKDRFEVYVPLLFSEKIKSQLDYQGVNFLQRIRFTLRFDELNPFKIIREIKP</sequence>
<dbReference type="PANTHER" id="PTHR45726:SF3">
    <property type="entry name" value="LEUKOTRIENE A-4 HYDROLASE"/>
    <property type="match status" value="1"/>
</dbReference>
<dbReference type="RefSeq" id="WP_258542715.1">
    <property type="nucleotide sequence ID" value="NZ_OU015584.1"/>
</dbReference>
<protein>
    <recommendedName>
        <fullName evidence="1">Peptidase M1 membrane alanine aminopeptidase domain-containing protein</fullName>
    </recommendedName>
</protein>
<evidence type="ECO:0000313" key="3">
    <source>
        <dbReference type="Proteomes" id="UP000683507"/>
    </source>
</evidence>
<dbReference type="PANTHER" id="PTHR45726">
    <property type="entry name" value="LEUKOTRIENE A-4 HYDROLASE"/>
    <property type="match status" value="1"/>
</dbReference>
<organism evidence="2 3">
    <name type="scientific">Parvicella tangerina</name>
    <dbReference type="NCBI Taxonomy" id="2829795"/>
    <lineage>
        <taxon>Bacteria</taxon>
        <taxon>Pseudomonadati</taxon>
        <taxon>Bacteroidota</taxon>
        <taxon>Flavobacteriia</taxon>
        <taxon>Flavobacteriales</taxon>
        <taxon>Parvicellaceae</taxon>
        <taxon>Parvicella</taxon>
    </lineage>
</organism>
<dbReference type="InterPro" id="IPR014782">
    <property type="entry name" value="Peptidase_M1_dom"/>
</dbReference>
<proteinExistence type="predicted"/>
<feature type="domain" description="Peptidase M1 membrane alanine aminopeptidase" evidence="1">
    <location>
        <begin position="349"/>
        <end position="532"/>
    </location>
</feature>
<dbReference type="Gene3D" id="1.10.390.10">
    <property type="entry name" value="Neutral Protease Domain 2"/>
    <property type="match status" value="1"/>
</dbReference>
<dbReference type="CDD" id="cd09604">
    <property type="entry name" value="M1_APN_like"/>
    <property type="match status" value="1"/>
</dbReference>
<accession>A0A916JNT7</accession>
<dbReference type="Pfam" id="PF01433">
    <property type="entry name" value="Peptidase_M1"/>
    <property type="match status" value="1"/>
</dbReference>
<dbReference type="GO" id="GO:0008237">
    <property type="term" value="F:metallopeptidase activity"/>
    <property type="evidence" value="ECO:0007669"/>
    <property type="project" value="InterPro"/>
</dbReference>
<reference evidence="2" key="1">
    <citation type="submission" date="2021-04" db="EMBL/GenBank/DDBJ databases">
        <authorList>
            <person name="Rodrigo-Torres L."/>
            <person name="Arahal R. D."/>
            <person name="Lucena T."/>
        </authorList>
    </citation>
    <scope>NUCLEOTIDE SEQUENCE</scope>
    <source>
        <strain evidence="2">AS29M-1</strain>
    </source>
</reference>
<dbReference type="EMBL" id="OU015584">
    <property type="protein sequence ID" value="CAG5084521.1"/>
    <property type="molecule type" value="Genomic_DNA"/>
</dbReference>
<dbReference type="InterPro" id="IPR027268">
    <property type="entry name" value="Peptidase_M4/M1_CTD_sf"/>
</dbReference>
<dbReference type="InterPro" id="IPR034015">
    <property type="entry name" value="M1_LTA4H"/>
</dbReference>
<keyword evidence="3" id="KW-1185">Reference proteome</keyword>
<evidence type="ECO:0000313" key="2">
    <source>
        <dbReference type="EMBL" id="CAG5084521.1"/>
    </source>
</evidence>
<evidence type="ECO:0000259" key="1">
    <source>
        <dbReference type="Pfam" id="PF01433"/>
    </source>
</evidence>
<dbReference type="Proteomes" id="UP000683507">
    <property type="component" value="Chromosome"/>
</dbReference>
<dbReference type="KEGG" id="ptan:CRYO30217_02486"/>
<dbReference type="AlphaFoldDB" id="A0A916JNT7"/>
<name>A0A916JNT7_9FLAO</name>
<dbReference type="GO" id="GO:0008270">
    <property type="term" value="F:zinc ion binding"/>
    <property type="evidence" value="ECO:0007669"/>
    <property type="project" value="InterPro"/>
</dbReference>